<feature type="domain" description="Glycosyltransferase subfamily 4-like N-terminal" evidence="2">
    <location>
        <begin position="115"/>
        <end position="215"/>
    </location>
</feature>
<dbReference type="KEGG" id="maga:Mag101_00495"/>
<evidence type="ECO:0000313" key="3">
    <source>
        <dbReference type="EMBL" id="AQQ69291.1"/>
    </source>
</evidence>
<dbReference type="InterPro" id="IPR050194">
    <property type="entry name" value="Glycosyltransferase_grp1"/>
</dbReference>
<sequence>MAQIENSGRVAYIAPEIPGKSSTFVYNEIIELEKLGKTVLPFSLHSVEAGGTDEQIVRIAENCHYLYEKKLNHVLVENLKFLAKHPLTYVKSVVRCLGDTLLCIKDPKLALGQIYRFLVAGYLSNRLLMENIDHIHCHFSHIATDIGMYTSMLLGTPFSFTAHANDIFQRAYLMRQKGERAKFVATISTFNMQVLKSQGIPADKMVLVRCGVDSDQFSPRDQSKEERGEITLGFLGRLVEKKGVDILVNALAKLSPHQPNIKLEIMGDGPLQQSLKALVESHGLTENVSFGGALPHDLVSSWYEKIDYFVFPGKVDSNGDMDGIPVVLMEAMMRGVPVIATSVSGIPELVIDDITGSLSEPDASALAASIQKVVSETQENSVRKINNAISKIESEFNLASNTRILRDSFDNNLQLEPCQIQ</sequence>
<dbReference type="PANTHER" id="PTHR45947:SF14">
    <property type="entry name" value="SLL1723 PROTEIN"/>
    <property type="match status" value="1"/>
</dbReference>
<evidence type="ECO:0000313" key="4">
    <source>
        <dbReference type="Proteomes" id="UP000188219"/>
    </source>
</evidence>
<dbReference type="Pfam" id="PF00534">
    <property type="entry name" value="Glycos_transf_1"/>
    <property type="match status" value="1"/>
</dbReference>
<dbReference type="PANTHER" id="PTHR45947">
    <property type="entry name" value="SULFOQUINOVOSYL TRANSFERASE SQD2"/>
    <property type="match status" value="1"/>
</dbReference>
<accession>A0A1Q2M9C9</accession>
<dbReference type="GO" id="GO:0016757">
    <property type="term" value="F:glycosyltransferase activity"/>
    <property type="evidence" value="ECO:0007669"/>
    <property type="project" value="InterPro"/>
</dbReference>
<dbReference type="Gene3D" id="3.40.50.2000">
    <property type="entry name" value="Glycogen Phosphorylase B"/>
    <property type="match status" value="2"/>
</dbReference>
<feature type="domain" description="Glycosyl transferase family 1" evidence="1">
    <location>
        <begin position="220"/>
        <end position="388"/>
    </location>
</feature>
<dbReference type="STRING" id="260552.Mag101_00495"/>
<organism evidence="3 4">
    <name type="scientific">Microbulbifer agarilyticus</name>
    <dbReference type="NCBI Taxonomy" id="260552"/>
    <lineage>
        <taxon>Bacteria</taxon>
        <taxon>Pseudomonadati</taxon>
        <taxon>Pseudomonadota</taxon>
        <taxon>Gammaproteobacteria</taxon>
        <taxon>Cellvibrionales</taxon>
        <taxon>Microbulbiferaceae</taxon>
        <taxon>Microbulbifer</taxon>
    </lineage>
</organism>
<evidence type="ECO:0000259" key="2">
    <source>
        <dbReference type="Pfam" id="PF13439"/>
    </source>
</evidence>
<reference evidence="3" key="1">
    <citation type="submission" date="2017-02" db="EMBL/GenBank/DDBJ databases">
        <title>Genome of Microbulbifer agarilyticus GP101.</title>
        <authorList>
            <person name="Jung J."/>
            <person name="Bae S.S."/>
            <person name="Baek K."/>
        </authorList>
    </citation>
    <scope>NUCLEOTIDE SEQUENCE [LARGE SCALE GENOMIC DNA]</scope>
    <source>
        <strain evidence="3">GP101</strain>
    </source>
</reference>
<name>A0A1Q2M9C9_9GAMM</name>
<gene>
    <name evidence="3" type="ORF">Mag101_00495</name>
</gene>
<proteinExistence type="predicted"/>
<dbReference type="Proteomes" id="UP000188219">
    <property type="component" value="Chromosome"/>
</dbReference>
<protein>
    <recommendedName>
        <fullName evidence="5">Colanic acid biosynthesis glycosyltransferase WcaL</fullName>
    </recommendedName>
</protein>
<dbReference type="InterPro" id="IPR028098">
    <property type="entry name" value="Glyco_trans_4-like_N"/>
</dbReference>
<dbReference type="Pfam" id="PF13439">
    <property type="entry name" value="Glyco_transf_4"/>
    <property type="match status" value="1"/>
</dbReference>
<keyword evidence="4" id="KW-1185">Reference proteome</keyword>
<dbReference type="InterPro" id="IPR001296">
    <property type="entry name" value="Glyco_trans_1"/>
</dbReference>
<dbReference type="RefSeq" id="WP_198040034.1">
    <property type="nucleotide sequence ID" value="NZ_CP019650.1"/>
</dbReference>
<dbReference type="SUPFAM" id="SSF53756">
    <property type="entry name" value="UDP-Glycosyltransferase/glycogen phosphorylase"/>
    <property type="match status" value="1"/>
</dbReference>
<evidence type="ECO:0000259" key="1">
    <source>
        <dbReference type="Pfam" id="PF00534"/>
    </source>
</evidence>
<dbReference type="AlphaFoldDB" id="A0A1Q2M9C9"/>
<evidence type="ECO:0008006" key="5">
    <source>
        <dbReference type="Google" id="ProtNLM"/>
    </source>
</evidence>
<dbReference type="EMBL" id="CP019650">
    <property type="protein sequence ID" value="AQQ69291.1"/>
    <property type="molecule type" value="Genomic_DNA"/>
</dbReference>